<dbReference type="GO" id="GO:0042575">
    <property type="term" value="C:DNA polymerase complex"/>
    <property type="evidence" value="ECO:0007669"/>
    <property type="project" value="UniProtKB-ARBA"/>
</dbReference>
<dbReference type="GO" id="GO:0015074">
    <property type="term" value="P:DNA integration"/>
    <property type="evidence" value="ECO:0007669"/>
    <property type="project" value="InterPro"/>
</dbReference>
<keyword evidence="12" id="KW-1185">Reference proteome</keyword>
<dbReference type="Gene3D" id="4.10.60.10">
    <property type="entry name" value="Zinc finger, CCHC-type"/>
    <property type="match status" value="1"/>
</dbReference>
<dbReference type="SUPFAM" id="SSF50630">
    <property type="entry name" value="Acid proteases"/>
    <property type="match status" value="1"/>
</dbReference>
<feature type="domain" description="Reverse transcriptase" evidence="10">
    <location>
        <begin position="441"/>
        <end position="619"/>
    </location>
</feature>
<dbReference type="EC" id="2.7.7.49" evidence="1"/>
<dbReference type="InterPro" id="IPR050951">
    <property type="entry name" value="Retrovirus_Pol_polyprotein"/>
</dbReference>
<evidence type="ECO:0000256" key="5">
    <source>
        <dbReference type="ARBA" id="ARBA00022722"/>
    </source>
</evidence>
<dbReference type="InterPro" id="IPR043502">
    <property type="entry name" value="DNA/RNA_pol_sf"/>
</dbReference>
<dbReference type="Gene3D" id="3.30.70.270">
    <property type="match status" value="2"/>
</dbReference>
<dbReference type="KEGG" id="sliu:111351502"/>
<dbReference type="GO" id="GO:0004519">
    <property type="term" value="F:endonuclease activity"/>
    <property type="evidence" value="ECO:0007669"/>
    <property type="project" value="UniProtKB-KW"/>
</dbReference>
<evidence type="ECO:0000256" key="3">
    <source>
        <dbReference type="ARBA" id="ARBA00022679"/>
    </source>
</evidence>
<dbReference type="Pfam" id="PF17921">
    <property type="entry name" value="Integrase_H2C2"/>
    <property type="match status" value="1"/>
</dbReference>
<dbReference type="InterPro" id="IPR001584">
    <property type="entry name" value="Integrase_cat-core"/>
</dbReference>
<feature type="compositionally biased region" description="Basic and acidic residues" evidence="9">
    <location>
        <begin position="1283"/>
        <end position="1296"/>
    </location>
</feature>
<keyword evidence="4" id="KW-0548">Nucleotidyltransferase</keyword>
<dbReference type="GO" id="GO:0006508">
    <property type="term" value="P:proteolysis"/>
    <property type="evidence" value="ECO:0007669"/>
    <property type="project" value="UniProtKB-KW"/>
</dbReference>
<dbReference type="GO" id="GO:0003676">
    <property type="term" value="F:nucleic acid binding"/>
    <property type="evidence" value="ECO:0007669"/>
    <property type="project" value="InterPro"/>
</dbReference>
<accession>A0A9J7IL59</accession>
<keyword evidence="7" id="KW-0255">Endonuclease</keyword>
<dbReference type="SUPFAM" id="SSF53098">
    <property type="entry name" value="Ribonuclease H-like"/>
    <property type="match status" value="1"/>
</dbReference>
<dbReference type="Gene3D" id="1.10.340.70">
    <property type="match status" value="1"/>
</dbReference>
<organism evidence="12 13">
    <name type="scientific">Spodoptera litura</name>
    <name type="common">Asian cotton leafworm</name>
    <dbReference type="NCBI Taxonomy" id="69820"/>
    <lineage>
        <taxon>Eukaryota</taxon>
        <taxon>Metazoa</taxon>
        <taxon>Ecdysozoa</taxon>
        <taxon>Arthropoda</taxon>
        <taxon>Hexapoda</taxon>
        <taxon>Insecta</taxon>
        <taxon>Pterygota</taxon>
        <taxon>Neoptera</taxon>
        <taxon>Endopterygota</taxon>
        <taxon>Lepidoptera</taxon>
        <taxon>Glossata</taxon>
        <taxon>Ditrysia</taxon>
        <taxon>Noctuoidea</taxon>
        <taxon>Noctuidae</taxon>
        <taxon>Amphipyrinae</taxon>
        <taxon>Spodoptera</taxon>
    </lineage>
</organism>
<dbReference type="InterPro" id="IPR000477">
    <property type="entry name" value="RT_dom"/>
</dbReference>
<keyword evidence="2" id="KW-0645">Protease</keyword>
<sequence>MNNFGILSTFDHNVQEWKSYKGRITQWFIANDIVSKNDAVGAKRRAILLSALSDGTYKLAADLALPKDIQEVPYDELVQLLDEHFLPKICGFSERYNFYAAVQQPGESYTQWASRLRGLTAHCKFSNVEEALRDRFVMGMVAGHEREKLFAQDIDKLTLAKAVELAESVRCARAGAASTTVVHGQQAPVFKISNQGNSAKIVSAGKIKCTVCGRNNHESSQCRFASYKCNKCNTKGHLRKVCNKVNYVSAGDVSGDDDDGKSLFNIRSVRGEPMTESVSIYGKNLKFQIDSGSAVTVISESTYKNMFSNVPLLDSNKSFFSYTGNIIHCVGYVNLPVTYMQHTHSLDVYVIRNGGPPLLGRDFISKFKLNLTPCHFLRGQSMVDQLQLRFPELFSDKLGTFNKYRVKLKLKDNVKPIFCKARPIAFALRDRVDKELTRLVDLGVLKPVSHSEYASPIVPVLKHNGSVRLCADYSVTINKQLLIEQYPLPTVHELFSRLYGGQQFSKIDLSMAYNQFVLDEESQPVTCINTHRGLFNYTRLVFGLSSAPSIFQRAMETILSGLDGVLCLLDDILVTDQTPERHLKKLNIVLQRLQDAGLTVQKEKCEFFKNEIKYLGYIITKDGLQKDPAKVKAIAEAPVPSDINTLQSFLGLVNYYRNFVAGASCILSPLYELLKKGVKWNWSTLHQHAFDKIKKCLTSDQVLTHFNPNAKVVLTVDASPNGLGGILSQIDKDGLERPVAFASRTLNAAEKNYSQIQKEATAIIFGIRRFHQYLYGRSDPFILRTDHKPLISIFGPHKGIPEVSANRLQRYAMFLGAYNYVIEYVRSADNNADYLSRASLQCESGRDRAMSEGDNIGVHAAAAAAPIDRASYVNFVVEGDMPLTLKELRNATNEDTVLQLVVKYVQNGWPNKLVNSQLKPYHLCKTQLSYEDGCLMRGHKVVLPEALRSKVLAELHTSHLGMVKTKSEARSRFWFPGIDAALERMIHSCEICKQLRPSPPRAPLAPWKFPLTPFHRLHIDFLGPLNNQMFLVVVDAHTKWLEVYDVSNSTASATVVEKLYDFMSKYGLPHVIVSDNGTAFTSAEFTKFCLLNGITHLTSPPYNPASNGQAESFVKIVKKGIKSSILGSRSRNECKLKLLKYLFDYRNSVHSVTGFSPAELVFGRKLRTRLDLIHPKLTSTPLTSLINDVNKKQCSQIKYYGGNNKHVYEPGDEVMFKKYMNNSKYMWCKGTIIRRLGKVLYLIKDHITSTDVKKHKNQIVVYKGISQPVDLDDVLLDDEPRDSQLLDSGERGRNEVELSSSTSPQDMRCSSKLLRDIPRVDYKQFF</sequence>
<dbReference type="PROSITE" id="PS50994">
    <property type="entry name" value="INTEGRASE"/>
    <property type="match status" value="1"/>
</dbReference>
<evidence type="ECO:0000313" key="12">
    <source>
        <dbReference type="Proteomes" id="UP000301870"/>
    </source>
</evidence>
<dbReference type="Proteomes" id="UP000301870">
    <property type="component" value="Chromosome 13"/>
</dbReference>
<dbReference type="Gene3D" id="2.40.70.10">
    <property type="entry name" value="Acid Proteases"/>
    <property type="match status" value="1"/>
</dbReference>
<keyword evidence="7" id="KW-0378">Hydrolase</keyword>
<dbReference type="InterPro" id="IPR043128">
    <property type="entry name" value="Rev_trsase/Diguanyl_cyclase"/>
</dbReference>
<dbReference type="GO" id="GO:0008270">
    <property type="term" value="F:zinc ion binding"/>
    <property type="evidence" value="ECO:0007669"/>
    <property type="project" value="InterPro"/>
</dbReference>
<dbReference type="GO" id="GO:0004190">
    <property type="term" value="F:aspartic-type endopeptidase activity"/>
    <property type="evidence" value="ECO:0007669"/>
    <property type="project" value="UniProtKB-KW"/>
</dbReference>
<evidence type="ECO:0000259" key="10">
    <source>
        <dbReference type="PROSITE" id="PS50878"/>
    </source>
</evidence>
<evidence type="ECO:0000256" key="9">
    <source>
        <dbReference type="SAM" id="MobiDB-lite"/>
    </source>
</evidence>
<dbReference type="Pfam" id="PF00078">
    <property type="entry name" value="RVT_1"/>
    <property type="match status" value="1"/>
</dbReference>
<keyword evidence="6" id="KW-0064">Aspartyl protease</keyword>
<proteinExistence type="predicted"/>
<dbReference type="Gene3D" id="3.10.10.10">
    <property type="entry name" value="HIV Type 1 Reverse Transcriptase, subunit A, domain 1"/>
    <property type="match status" value="1"/>
</dbReference>
<dbReference type="GO" id="GO:0003964">
    <property type="term" value="F:RNA-directed DNA polymerase activity"/>
    <property type="evidence" value="ECO:0007669"/>
    <property type="project" value="UniProtKB-EC"/>
</dbReference>
<evidence type="ECO:0000256" key="4">
    <source>
        <dbReference type="ARBA" id="ARBA00022695"/>
    </source>
</evidence>
<evidence type="ECO:0000256" key="8">
    <source>
        <dbReference type="ARBA" id="ARBA00023268"/>
    </source>
</evidence>
<protein>
    <recommendedName>
        <fullName evidence="1">RNA-directed DNA polymerase</fullName>
        <ecNumber evidence="1">2.7.7.49</ecNumber>
    </recommendedName>
</protein>
<dbReference type="SUPFAM" id="SSF56672">
    <property type="entry name" value="DNA/RNA polymerases"/>
    <property type="match status" value="1"/>
</dbReference>
<evidence type="ECO:0000313" key="13">
    <source>
        <dbReference type="RefSeq" id="XP_022819221.1"/>
    </source>
</evidence>
<dbReference type="InterPro" id="IPR021109">
    <property type="entry name" value="Peptidase_aspartic_dom_sf"/>
</dbReference>
<dbReference type="OrthoDB" id="6772952at2759"/>
<dbReference type="SUPFAM" id="SSF57756">
    <property type="entry name" value="Retrovirus zinc finger-like domains"/>
    <property type="match status" value="1"/>
</dbReference>
<dbReference type="FunFam" id="3.30.70.270:FF:000026">
    <property type="entry name" value="Transposon Ty3-G Gag-Pol polyprotein"/>
    <property type="match status" value="1"/>
</dbReference>
<dbReference type="InterPro" id="IPR012337">
    <property type="entry name" value="RNaseH-like_sf"/>
</dbReference>
<keyword evidence="3" id="KW-0808">Transferase</keyword>
<dbReference type="RefSeq" id="XP_022819221.1">
    <property type="nucleotide sequence ID" value="XM_022963453.1"/>
</dbReference>
<keyword evidence="5" id="KW-0540">Nuclease</keyword>
<evidence type="ECO:0000256" key="7">
    <source>
        <dbReference type="ARBA" id="ARBA00022759"/>
    </source>
</evidence>
<dbReference type="PROSITE" id="PS50878">
    <property type="entry name" value="RT_POL"/>
    <property type="match status" value="1"/>
</dbReference>
<dbReference type="Pfam" id="PF17919">
    <property type="entry name" value="RT_RNaseH_2"/>
    <property type="match status" value="1"/>
</dbReference>
<dbReference type="PANTHER" id="PTHR37984">
    <property type="entry name" value="PROTEIN CBG26694"/>
    <property type="match status" value="1"/>
</dbReference>
<reference evidence="13" key="1">
    <citation type="submission" date="2025-08" db="UniProtKB">
        <authorList>
            <consortium name="RefSeq"/>
        </authorList>
    </citation>
    <scope>IDENTIFICATION</scope>
    <source>
        <strain evidence="13">Ishihara</strain>
        <tissue evidence="13">Whole body</tissue>
    </source>
</reference>
<evidence type="ECO:0000256" key="6">
    <source>
        <dbReference type="ARBA" id="ARBA00022750"/>
    </source>
</evidence>
<evidence type="ECO:0000256" key="1">
    <source>
        <dbReference type="ARBA" id="ARBA00012493"/>
    </source>
</evidence>
<dbReference type="CDD" id="cd01647">
    <property type="entry name" value="RT_LTR"/>
    <property type="match status" value="1"/>
</dbReference>
<dbReference type="InterPro" id="IPR036397">
    <property type="entry name" value="RNaseH_sf"/>
</dbReference>
<feature type="domain" description="Integrase catalytic" evidence="11">
    <location>
        <begin position="1009"/>
        <end position="1165"/>
    </location>
</feature>
<evidence type="ECO:0000256" key="2">
    <source>
        <dbReference type="ARBA" id="ARBA00022670"/>
    </source>
</evidence>
<dbReference type="Gene3D" id="3.30.420.10">
    <property type="entry name" value="Ribonuclease H-like superfamily/Ribonuclease H"/>
    <property type="match status" value="1"/>
</dbReference>
<name>A0A9J7IL59_SPOLT</name>
<evidence type="ECO:0000259" key="11">
    <source>
        <dbReference type="PROSITE" id="PS50994"/>
    </source>
</evidence>
<dbReference type="InterPro" id="IPR036875">
    <property type="entry name" value="Znf_CCHC_sf"/>
</dbReference>
<dbReference type="Pfam" id="PF00665">
    <property type="entry name" value="rve"/>
    <property type="match status" value="1"/>
</dbReference>
<dbReference type="FunFam" id="1.10.340.70:FF:000003">
    <property type="entry name" value="Protein CBG25708"/>
    <property type="match status" value="1"/>
</dbReference>
<dbReference type="GeneID" id="111351502"/>
<dbReference type="CDD" id="cd05484">
    <property type="entry name" value="retropepsin_like_LTR_2"/>
    <property type="match status" value="1"/>
</dbReference>
<dbReference type="FunFam" id="3.30.420.10:FF:000063">
    <property type="entry name" value="Retrovirus-related Pol polyprotein from transposon 297-like Protein"/>
    <property type="match status" value="1"/>
</dbReference>
<dbReference type="InterPro" id="IPR034128">
    <property type="entry name" value="K02A2.6-like"/>
</dbReference>
<dbReference type="InterPro" id="IPR041577">
    <property type="entry name" value="RT_RNaseH_2"/>
</dbReference>
<dbReference type="CDD" id="cd09274">
    <property type="entry name" value="RNase_HI_RT_Ty3"/>
    <property type="match status" value="1"/>
</dbReference>
<keyword evidence="8" id="KW-0511">Multifunctional enzyme</keyword>
<feature type="region of interest" description="Disordered" evidence="9">
    <location>
        <begin position="1283"/>
        <end position="1307"/>
    </location>
</feature>
<dbReference type="InterPro" id="IPR041588">
    <property type="entry name" value="Integrase_H2C2"/>
</dbReference>
<dbReference type="PANTHER" id="PTHR37984:SF5">
    <property type="entry name" value="PROTEIN NYNRIN-LIKE"/>
    <property type="match status" value="1"/>
</dbReference>
<gene>
    <name evidence="13" type="primary">LOC111351502</name>
</gene>